<comment type="caution">
    <text evidence="2">The sequence shown here is derived from an EMBL/GenBank/DDBJ whole genome shotgun (WGS) entry which is preliminary data.</text>
</comment>
<organism evidence="2 3">
    <name type="scientific">Streptosporangium longisporum</name>
    <dbReference type="NCBI Taxonomy" id="46187"/>
    <lineage>
        <taxon>Bacteria</taxon>
        <taxon>Bacillati</taxon>
        <taxon>Actinomycetota</taxon>
        <taxon>Actinomycetes</taxon>
        <taxon>Streptosporangiales</taxon>
        <taxon>Streptosporangiaceae</taxon>
        <taxon>Streptosporangium</taxon>
    </lineage>
</organism>
<evidence type="ECO:0000313" key="3">
    <source>
        <dbReference type="Proteomes" id="UP001499930"/>
    </source>
</evidence>
<gene>
    <name evidence="2" type="ORF">GCM10017559_83510</name>
</gene>
<reference evidence="3" key="1">
    <citation type="journal article" date="2019" name="Int. J. Syst. Evol. Microbiol.">
        <title>The Global Catalogue of Microorganisms (GCM) 10K type strain sequencing project: providing services to taxonomists for standard genome sequencing and annotation.</title>
        <authorList>
            <consortium name="The Broad Institute Genomics Platform"/>
            <consortium name="The Broad Institute Genome Sequencing Center for Infectious Disease"/>
            <person name="Wu L."/>
            <person name="Ma J."/>
        </authorList>
    </citation>
    <scope>NUCLEOTIDE SEQUENCE [LARGE SCALE GENOMIC DNA]</scope>
    <source>
        <strain evidence="3">JCM 3106</strain>
    </source>
</reference>
<dbReference type="InterPro" id="IPR001646">
    <property type="entry name" value="5peptide_repeat"/>
</dbReference>
<dbReference type="Gene3D" id="2.160.20.80">
    <property type="entry name" value="E3 ubiquitin-protein ligase SopA"/>
    <property type="match status" value="1"/>
</dbReference>
<dbReference type="Pfam" id="PF13576">
    <property type="entry name" value="Pentapeptide_3"/>
    <property type="match status" value="1"/>
</dbReference>
<name>A0ABP6LF73_9ACTN</name>
<evidence type="ECO:0000256" key="1">
    <source>
        <dbReference type="SAM" id="MobiDB-lite"/>
    </source>
</evidence>
<dbReference type="EMBL" id="BAAAWD010000032">
    <property type="protein sequence ID" value="GAA3041937.1"/>
    <property type="molecule type" value="Genomic_DNA"/>
</dbReference>
<sequence>MDWVTCTASPECAGSARRPYGRCLAHLDAGELDEVVDGLSPGSAIDLRATVVGARLLERIVAATRGRPGRSRFDWATFPEGVRLGELVFGGDASFDHARFRHLASFFGARFAGNVSFREASFGRELSLHGVTVAGHATFDRMRVGGDALFGGTLFGRAASFENADLQGFVTFDGAAFAGDANLRGCRFRRTVSLRKTRFGGLAGFSGTRFSAGAHLAPLSVGRHLTLAGAWAGRDLAVTVSRCPADLRGLEVCGRLTVRLEGAEADLEGAVLRGPATVRGRAGARLVSLRGLDAEELELADLDLSACVLAGLRHPGGLRLSGCTLPPAGHGRTRRGFGVFSGWSRMRHPGGGARMERTGGRDEDRSPWTRNG</sequence>
<keyword evidence="3" id="KW-1185">Reference proteome</keyword>
<feature type="compositionally biased region" description="Basic and acidic residues" evidence="1">
    <location>
        <begin position="354"/>
        <end position="372"/>
    </location>
</feature>
<dbReference type="Proteomes" id="UP001499930">
    <property type="component" value="Unassembled WGS sequence"/>
</dbReference>
<accession>A0ABP6LF73</accession>
<feature type="region of interest" description="Disordered" evidence="1">
    <location>
        <begin position="348"/>
        <end position="372"/>
    </location>
</feature>
<protein>
    <recommendedName>
        <fullName evidence="4">Pentapeptide repeat-containing protein</fullName>
    </recommendedName>
</protein>
<evidence type="ECO:0000313" key="2">
    <source>
        <dbReference type="EMBL" id="GAA3041937.1"/>
    </source>
</evidence>
<proteinExistence type="predicted"/>
<evidence type="ECO:0008006" key="4">
    <source>
        <dbReference type="Google" id="ProtNLM"/>
    </source>
</evidence>